<dbReference type="InterPro" id="IPR002083">
    <property type="entry name" value="MATH/TRAF_dom"/>
</dbReference>
<protein>
    <submittedName>
        <fullName evidence="6">Uncharacterized protein</fullName>
    </submittedName>
</protein>
<dbReference type="GO" id="GO:0061630">
    <property type="term" value="F:ubiquitin protein ligase activity"/>
    <property type="evidence" value="ECO:0007669"/>
    <property type="project" value="TreeGrafter"/>
</dbReference>
<evidence type="ECO:0000256" key="2">
    <source>
        <dbReference type="ARBA" id="ARBA00022490"/>
    </source>
</evidence>
<keyword evidence="4" id="KW-0863">Zinc-finger</keyword>
<dbReference type="AlphaFoldDB" id="A0A7R8ZNU9"/>
<dbReference type="SMART" id="SM00184">
    <property type="entry name" value="RING"/>
    <property type="match status" value="1"/>
</dbReference>
<dbReference type="PROSITE" id="PS00518">
    <property type="entry name" value="ZF_RING_1"/>
    <property type="match status" value="1"/>
</dbReference>
<sequence length="526" mass="61431">MSTQMKMEIRCYYTGRDKLQAATATSSVFTMTWGTTLTERRSSGVTRQRMNMSIPFRVTRELSFKCRVRRPQYRLVSPPPEEFTCSICTELLFDPVEISTCDHLFCRKCVTDWLKRSRTCPECRTPATFLRDANRNLRNFLANLSVHCPEEFCDDIITIAELEQHVKTCRNVQTLCEKGCEQLLLKSERKHHDCLQKLKHLLLEERTHGKDRMIQQKDTIIQELQKVINDQAKTMKEHEEILDAALRNFQWKNGLLIEKNESLVAHIKNLEDETSALRLQNENLKQAMQRNEREVMNLNATNVNQQKNAADNDSKKAPKLWKVNRFHLRLRREGWALPKTFTQYEEIFTMNSRVKGFENFCKWKKLRGFEEENINIELMISEVSIPINASPVQYSTSGMCPVSIGYRFYDLKEIKENDEAYSHNFLIEGELWKLMVKKSAGNLHVYIMCSNKEANPSWMESSDFSFELKNHNGKATWVWDDFNGESTLKIGGNFCPWQLVQHEKSFGIDFYCEKLTDETTASNGTE</sequence>
<reference evidence="6" key="1">
    <citation type="submission" date="2020-11" db="EMBL/GenBank/DDBJ databases">
        <authorList>
            <person name="Tran Van P."/>
        </authorList>
    </citation>
    <scope>NUCLEOTIDE SEQUENCE</scope>
</reference>
<dbReference type="SUPFAM" id="SSF57850">
    <property type="entry name" value="RING/U-box"/>
    <property type="match status" value="1"/>
</dbReference>
<dbReference type="InterPro" id="IPR001841">
    <property type="entry name" value="Znf_RING"/>
</dbReference>
<dbReference type="GO" id="GO:0008270">
    <property type="term" value="F:zinc ion binding"/>
    <property type="evidence" value="ECO:0007669"/>
    <property type="project" value="UniProtKB-KW"/>
</dbReference>
<dbReference type="OrthoDB" id="302966at2759"/>
<keyword evidence="2" id="KW-0963">Cytoplasm</keyword>
<organism evidence="6">
    <name type="scientific">Cyprideis torosa</name>
    <dbReference type="NCBI Taxonomy" id="163714"/>
    <lineage>
        <taxon>Eukaryota</taxon>
        <taxon>Metazoa</taxon>
        <taxon>Ecdysozoa</taxon>
        <taxon>Arthropoda</taxon>
        <taxon>Crustacea</taxon>
        <taxon>Oligostraca</taxon>
        <taxon>Ostracoda</taxon>
        <taxon>Podocopa</taxon>
        <taxon>Podocopida</taxon>
        <taxon>Cytherocopina</taxon>
        <taxon>Cytheroidea</taxon>
        <taxon>Cytherideidae</taxon>
        <taxon>Cyprideis</taxon>
    </lineage>
</organism>
<dbReference type="Pfam" id="PF00917">
    <property type="entry name" value="MATH"/>
    <property type="match status" value="1"/>
</dbReference>
<dbReference type="GO" id="GO:0000209">
    <property type="term" value="P:protein polyubiquitination"/>
    <property type="evidence" value="ECO:0007669"/>
    <property type="project" value="TreeGrafter"/>
</dbReference>
<dbReference type="SMART" id="SM00061">
    <property type="entry name" value="MATH"/>
    <property type="match status" value="1"/>
</dbReference>
<dbReference type="PANTHER" id="PTHR46016:SF1">
    <property type="entry name" value="RING-TYPE DOMAIN-CONTAINING PROTEIN"/>
    <property type="match status" value="1"/>
</dbReference>
<dbReference type="Pfam" id="PF00097">
    <property type="entry name" value="zf-C3HC4"/>
    <property type="match status" value="1"/>
</dbReference>
<keyword evidence="3" id="KW-0479">Metal-binding</keyword>
<dbReference type="InterPro" id="IPR013083">
    <property type="entry name" value="Znf_RING/FYVE/PHD"/>
</dbReference>
<dbReference type="Gene3D" id="3.30.40.10">
    <property type="entry name" value="Zinc/RING finger domain, C3HC4 (zinc finger)"/>
    <property type="match status" value="1"/>
</dbReference>
<accession>A0A7R8ZNU9</accession>
<evidence type="ECO:0000313" key="6">
    <source>
        <dbReference type="EMBL" id="CAD7230823.1"/>
    </source>
</evidence>
<evidence type="ECO:0000256" key="1">
    <source>
        <dbReference type="ARBA" id="ARBA00004496"/>
    </source>
</evidence>
<dbReference type="EMBL" id="OB662988">
    <property type="protein sequence ID" value="CAD7230823.1"/>
    <property type="molecule type" value="Genomic_DNA"/>
</dbReference>
<keyword evidence="5" id="KW-0862">Zinc</keyword>
<comment type="subcellular location">
    <subcellularLocation>
        <location evidence="1">Cytoplasm</location>
    </subcellularLocation>
</comment>
<dbReference type="GO" id="GO:0005737">
    <property type="term" value="C:cytoplasm"/>
    <property type="evidence" value="ECO:0007669"/>
    <property type="project" value="UniProtKB-SubCell"/>
</dbReference>
<evidence type="ECO:0000256" key="3">
    <source>
        <dbReference type="ARBA" id="ARBA00022723"/>
    </source>
</evidence>
<dbReference type="InterPro" id="IPR017907">
    <property type="entry name" value="Znf_RING_CS"/>
</dbReference>
<dbReference type="InterPro" id="IPR018957">
    <property type="entry name" value="Znf_C3HC4_RING-type"/>
</dbReference>
<dbReference type="InterPro" id="IPR051438">
    <property type="entry name" value="RNF_E3_ubiq-protein_ligase"/>
</dbReference>
<evidence type="ECO:0000256" key="4">
    <source>
        <dbReference type="ARBA" id="ARBA00022771"/>
    </source>
</evidence>
<gene>
    <name evidence="6" type="ORF">CTOB1V02_LOCUS8679</name>
</gene>
<evidence type="ECO:0000256" key="5">
    <source>
        <dbReference type="ARBA" id="ARBA00022833"/>
    </source>
</evidence>
<dbReference type="PANTHER" id="PTHR46016">
    <property type="entry name" value="ZINC FINGER, RING/FYVE/PHD-TYPE"/>
    <property type="match status" value="1"/>
</dbReference>
<proteinExistence type="predicted"/>
<name>A0A7R8ZNU9_9CRUS</name>
<dbReference type="PROSITE" id="PS50089">
    <property type="entry name" value="ZF_RING_2"/>
    <property type="match status" value="1"/>
</dbReference>
<dbReference type="GO" id="GO:0006511">
    <property type="term" value="P:ubiquitin-dependent protein catabolic process"/>
    <property type="evidence" value="ECO:0007669"/>
    <property type="project" value="TreeGrafter"/>
</dbReference>